<gene>
    <name evidence="2" type="ORF">HELGO_WM11383</name>
</gene>
<evidence type="ECO:0000313" key="2">
    <source>
        <dbReference type="EMBL" id="CAA6805027.1"/>
    </source>
</evidence>
<organism evidence="2">
    <name type="scientific">uncultured Sulfurovum sp</name>
    <dbReference type="NCBI Taxonomy" id="269237"/>
    <lineage>
        <taxon>Bacteria</taxon>
        <taxon>Pseudomonadati</taxon>
        <taxon>Campylobacterota</taxon>
        <taxon>Epsilonproteobacteria</taxon>
        <taxon>Campylobacterales</taxon>
        <taxon>Sulfurovaceae</taxon>
        <taxon>Sulfurovum</taxon>
        <taxon>environmental samples</taxon>
    </lineage>
</organism>
<accession>A0A6S6SPX5</accession>
<name>A0A6S6SPX5_9BACT</name>
<feature type="chain" id="PRO_5028415956" description="DUF5640 domain-containing protein" evidence="1">
    <location>
        <begin position="22"/>
        <end position="149"/>
    </location>
</feature>
<reference evidence="2" key="1">
    <citation type="submission" date="2020-01" db="EMBL/GenBank/DDBJ databases">
        <authorList>
            <person name="Meier V. D."/>
            <person name="Meier V D."/>
        </authorList>
    </citation>
    <scope>NUCLEOTIDE SEQUENCE</scope>
    <source>
        <strain evidence="2">HLG_WM_MAG_04</strain>
    </source>
</reference>
<keyword evidence="1" id="KW-0732">Signal</keyword>
<dbReference type="AlphaFoldDB" id="A0A6S6SPX5"/>
<proteinExistence type="predicted"/>
<sequence>MKLMQLSLLITSLLLLLGCDTSEETYDTSGFDTYNNAELSGFYNAYGYFGENVIFGEQNVVGIWVLYDTSSDSTLYTKFSDDGEMLMGDGSTYTYGVAKSGLSINISTGETLVITTSEIYKQVDDLDCYRVNIVSSSNTTSSADMCPDS</sequence>
<protein>
    <recommendedName>
        <fullName evidence="3">DUF5640 domain-containing protein</fullName>
    </recommendedName>
</protein>
<evidence type="ECO:0000256" key="1">
    <source>
        <dbReference type="SAM" id="SignalP"/>
    </source>
</evidence>
<evidence type="ECO:0008006" key="3">
    <source>
        <dbReference type="Google" id="ProtNLM"/>
    </source>
</evidence>
<feature type="signal peptide" evidence="1">
    <location>
        <begin position="1"/>
        <end position="21"/>
    </location>
</feature>
<dbReference type="PROSITE" id="PS51257">
    <property type="entry name" value="PROKAR_LIPOPROTEIN"/>
    <property type="match status" value="1"/>
</dbReference>
<dbReference type="EMBL" id="CACVAX010000012">
    <property type="protein sequence ID" value="CAA6805027.1"/>
    <property type="molecule type" value="Genomic_DNA"/>
</dbReference>